<dbReference type="Pfam" id="PF00754">
    <property type="entry name" value="F5_F8_type_C"/>
    <property type="match status" value="1"/>
</dbReference>
<dbReference type="PANTHER" id="PTHR24543:SF334">
    <property type="entry name" value="F5_8 TYPE C DOMAIN-CONTAINING PROTEIN"/>
    <property type="match status" value="1"/>
</dbReference>
<dbReference type="EMBL" id="HBUF01355757">
    <property type="protein sequence ID" value="CAG6717342.1"/>
    <property type="molecule type" value="Transcribed_RNA"/>
</dbReference>
<dbReference type="AlphaFoldDB" id="A0A8D8V9Y3"/>
<feature type="chain" id="PRO_5034866703" evidence="1">
    <location>
        <begin position="24"/>
        <end position="163"/>
    </location>
</feature>
<proteinExistence type="predicted"/>
<feature type="signal peptide" evidence="1">
    <location>
        <begin position="1"/>
        <end position="23"/>
    </location>
</feature>
<dbReference type="Gene3D" id="2.60.120.260">
    <property type="entry name" value="Galactose-binding domain-like"/>
    <property type="match status" value="1"/>
</dbReference>
<evidence type="ECO:0000313" key="3">
    <source>
        <dbReference type="EMBL" id="CAG6717342.1"/>
    </source>
</evidence>
<dbReference type="InterPro" id="IPR008979">
    <property type="entry name" value="Galactose-bd-like_sf"/>
</dbReference>
<feature type="domain" description="F5/8 type C" evidence="2">
    <location>
        <begin position="30"/>
        <end position="163"/>
    </location>
</feature>
<sequence>MKNLNSLASFCIYSLLQFVHVNSESDYYDCNEPLVDRAAIKATSQLPDREAHNARLNGVNAWSAQSSDFDQHLIFDLGTPMNITGIATQGRAHGTEYVLEYAISYGSNGLDYADYKDAGGNVKVTVLGRPRTQPIRSPCSSNWTLSLRFARLRPKDGKGRTST</sequence>
<dbReference type="InterPro" id="IPR000421">
    <property type="entry name" value="FA58C"/>
</dbReference>
<dbReference type="SUPFAM" id="SSF49785">
    <property type="entry name" value="Galactose-binding domain-like"/>
    <property type="match status" value="1"/>
</dbReference>
<evidence type="ECO:0000256" key="1">
    <source>
        <dbReference type="SAM" id="SignalP"/>
    </source>
</evidence>
<organism evidence="3">
    <name type="scientific">Cacopsylla melanoneura</name>
    <dbReference type="NCBI Taxonomy" id="428564"/>
    <lineage>
        <taxon>Eukaryota</taxon>
        <taxon>Metazoa</taxon>
        <taxon>Ecdysozoa</taxon>
        <taxon>Arthropoda</taxon>
        <taxon>Hexapoda</taxon>
        <taxon>Insecta</taxon>
        <taxon>Pterygota</taxon>
        <taxon>Neoptera</taxon>
        <taxon>Paraneoptera</taxon>
        <taxon>Hemiptera</taxon>
        <taxon>Sternorrhyncha</taxon>
        <taxon>Psylloidea</taxon>
        <taxon>Psyllidae</taxon>
        <taxon>Psyllinae</taxon>
        <taxon>Cacopsylla</taxon>
    </lineage>
</organism>
<reference evidence="3" key="1">
    <citation type="submission" date="2021-05" db="EMBL/GenBank/DDBJ databases">
        <authorList>
            <person name="Alioto T."/>
            <person name="Alioto T."/>
            <person name="Gomez Garrido J."/>
        </authorList>
    </citation>
    <scope>NUCLEOTIDE SEQUENCE</scope>
</reference>
<evidence type="ECO:0000259" key="2">
    <source>
        <dbReference type="PROSITE" id="PS50022"/>
    </source>
</evidence>
<protein>
    <submittedName>
        <fullName evidence="3">Neurexin-4</fullName>
    </submittedName>
</protein>
<keyword evidence="1" id="KW-0732">Signal</keyword>
<dbReference type="PROSITE" id="PS50022">
    <property type="entry name" value="FA58C_3"/>
    <property type="match status" value="1"/>
</dbReference>
<accession>A0A8D8V9Y3</accession>
<name>A0A8D8V9Y3_9HEMI</name>
<dbReference type="PANTHER" id="PTHR24543">
    <property type="entry name" value="MULTICOPPER OXIDASE-RELATED"/>
    <property type="match status" value="1"/>
</dbReference>